<dbReference type="EMBL" id="PYDT01000002">
    <property type="protein sequence ID" value="THU70282.1"/>
    <property type="molecule type" value="Genomic_DNA"/>
</dbReference>
<evidence type="ECO:0000313" key="4">
    <source>
        <dbReference type="Proteomes" id="UP000317650"/>
    </source>
</evidence>
<protein>
    <recommendedName>
        <fullName evidence="2">DUF7866 domain-containing protein</fullName>
    </recommendedName>
</protein>
<organism evidence="3 4">
    <name type="scientific">Musa balbisiana</name>
    <name type="common">Banana</name>
    <dbReference type="NCBI Taxonomy" id="52838"/>
    <lineage>
        <taxon>Eukaryota</taxon>
        <taxon>Viridiplantae</taxon>
        <taxon>Streptophyta</taxon>
        <taxon>Embryophyta</taxon>
        <taxon>Tracheophyta</taxon>
        <taxon>Spermatophyta</taxon>
        <taxon>Magnoliopsida</taxon>
        <taxon>Liliopsida</taxon>
        <taxon>Zingiberales</taxon>
        <taxon>Musaceae</taxon>
        <taxon>Musa</taxon>
    </lineage>
</organism>
<keyword evidence="1" id="KW-0732">Signal</keyword>
<feature type="signal peptide" evidence="1">
    <location>
        <begin position="1"/>
        <end position="25"/>
    </location>
</feature>
<reference evidence="3 4" key="1">
    <citation type="journal article" date="2019" name="Nat. Plants">
        <title>Genome sequencing of Musa balbisiana reveals subgenome evolution and function divergence in polyploid bananas.</title>
        <authorList>
            <person name="Yao X."/>
        </authorList>
    </citation>
    <scope>NUCLEOTIDE SEQUENCE [LARGE SCALE GENOMIC DNA]</scope>
    <source>
        <strain evidence="4">cv. DH-PKW</strain>
        <tissue evidence="3">Leaves</tissue>
    </source>
</reference>
<dbReference type="AlphaFoldDB" id="A0A4S8K5X3"/>
<dbReference type="Pfam" id="PF25268">
    <property type="entry name" value="DUF7866"/>
    <property type="match status" value="1"/>
</dbReference>
<evidence type="ECO:0000256" key="1">
    <source>
        <dbReference type="SAM" id="SignalP"/>
    </source>
</evidence>
<gene>
    <name evidence="3" type="ORF">C4D60_Mb08t23370</name>
</gene>
<evidence type="ECO:0000313" key="3">
    <source>
        <dbReference type="EMBL" id="THU70282.1"/>
    </source>
</evidence>
<dbReference type="Proteomes" id="UP000317650">
    <property type="component" value="Chromosome 8"/>
</dbReference>
<proteinExistence type="predicted"/>
<keyword evidence="4" id="KW-1185">Reference proteome</keyword>
<feature type="domain" description="DUF7866" evidence="2">
    <location>
        <begin position="61"/>
        <end position="107"/>
    </location>
</feature>
<feature type="chain" id="PRO_5020573052" description="DUF7866 domain-containing protein" evidence="1">
    <location>
        <begin position="26"/>
        <end position="108"/>
    </location>
</feature>
<evidence type="ECO:0000259" key="2">
    <source>
        <dbReference type="Pfam" id="PF25268"/>
    </source>
</evidence>
<comment type="caution">
    <text evidence="3">The sequence shown here is derived from an EMBL/GenBank/DDBJ whole genome shotgun (WGS) entry which is preliminary data.</text>
</comment>
<name>A0A4S8K5X3_MUSBA</name>
<accession>A0A4S8K5X3</accession>
<dbReference type="InterPro" id="IPR057188">
    <property type="entry name" value="DUF7866"/>
</dbReference>
<sequence length="108" mass="11926">MGNNASLFLMLGLLLSVIPYRGASAIGTHSNDDDYVPVSSVEHRPLDDVINTFHGHEFLIQQCKDCRCCSTRDPSKCKTMRCCHEMICQEPGRLCSLKPVSCSCNDCG</sequence>